<name>A0ABT5R7A6_9GAMM</name>
<gene>
    <name evidence="3" type="ORF">LRP50_23815</name>
</gene>
<feature type="transmembrane region" description="Helical" evidence="2">
    <location>
        <begin position="347"/>
        <end position="366"/>
    </location>
</feature>
<keyword evidence="4" id="KW-1185">Reference proteome</keyword>
<feature type="transmembrane region" description="Helical" evidence="2">
    <location>
        <begin position="521"/>
        <end position="544"/>
    </location>
</feature>
<feature type="transmembrane region" description="Helical" evidence="2">
    <location>
        <begin position="621"/>
        <end position="640"/>
    </location>
</feature>
<dbReference type="Proteomes" id="UP001149400">
    <property type="component" value="Unassembled WGS sequence"/>
</dbReference>
<feature type="transmembrane region" description="Helical" evidence="2">
    <location>
        <begin position="490"/>
        <end position="509"/>
    </location>
</feature>
<organism evidence="3 4">
    <name type="scientific">Enterovibrio gelatinilyticus</name>
    <dbReference type="NCBI Taxonomy" id="2899819"/>
    <lineage>
        <taxon>Bacteria</taxon>
        <taxon>Pseudomonadati</taxon>
        <taxon>Pseudomonadota</taxon>
        <taxon>Gammaproteobacteria</taxon>
        <taxon>Vibrionales</taxon>
        <taxon>Vibrionaceae</taxon>
        <taxon>Enterovibrio</taxon>
    </lineage>
</organism>
<accession>A0ABT5R7A6</accession>
<dbReference type="InterPro" id="IPR019286">
    <property type="entry name" value="DUF2339_TM"/>
</dbReference>
<protein>
    <submittedName>
        <fullName evidence="3">DUF2339 domain-containing protein</fullName>
    </submittedName>
</protein>
<feature type="transmembrane region" description="Helical" evidence="2">
    <location>
        <begin position="683"/>
        <end position="704"/>
    </location>
</feature>
<dbReference type="Pfam" id="PF10101">
    <property type="entry name" value="DUF2339"/>
    <property type="match status" value="1"/>
</dbReference>
<feature type="transmembrane region" description="Helical" evidence="2">
    <location>
        <begin position="411"/>
        <end position="427"/>
    </location>
</feature>
<feature type="transmembrane region" description="Helical" evidence="2">
    <location>
        <begin position="463"/>
        <end position="484"/>
    </location>
</feature>
<reference evidence="3" key="1">
    <citation type="submission" date="2021-12" db="EMBL/GenBank/DDBJ databases">
        <title>Enterovibrio ZSDZ35 sp. nov. and Enterovibrio ZSDZ42 sp. nov., isolated from coastal seawater in Qingdao.</title>
        <authorList>
            <person name="Zhang P."/>
        </authorList>
    </citation>
    <scope>NUCLEOTIDE SEQUENCE</scope>
    <source>
        <strain evidence="3">ZSDZ42</strain>
    </source>
</reference>
<feature type="transmembrane region" description="Helical" evidence="2">
    <location>
        <begin position="747"/>
        <end position="769"/>
    </location>
</feature>
<keyword evidence="2" id="KW-1133">Transmembrane helix</keyword>
<dbReference type="EMBL" id="JAJUBC010000043">
    <property type="protein sequence ID" value="MDD1796153.1"/>
    <property type="molecule type" value="Genomic_DNA"/>
</dbReference>
<feature type="transmembrane region" description="Helical" evidence="2">
    <location>
        <begin position="247"/>
        <end position="270"/>
    </location>
</feature>
<comment type="caution">
    <text evidence="3">The sequence shown here is derived from an EMBL/GenBank/DDBJ whole genome shotgun (WGS) entry which is preliminary data.</text>
</comment>
<evidence type="ECO:0000313" key="3">
    <source>
        <dbReference type="EMBL" id="MDD1796153.1"/>
    </source>
</evidence>
<dbReference type="RefSeq" id="WP_274166912.1">
    <property type="nucleotide sequence ID" value="NZ_JAJUBC010000043.1"/>
</dbReference>
<dbReference type="PANTHER" id="PTHR38434">
    <property type="entry name" value="BLL2549 PROTEIN"/>
    <property type="match status" value="1"/>
</dbReference>
<feature type="transmembrane region" description="Helical" evidence="2">
    <location>
        <begin position="322"/>
        <end position="340"/>
    </location>
</feature>
<feature type="transmembrane region" description="Helical" evidence="2">
    <location>
        <begin position="178"/>
        <end position="195"/>
    </location>
</feature>
<feature type="compositionally biased region" description="Basic and acidic residues" evidence="1">
    <location>
        <begin position="65"/>
        <end position="80"/>
    </location>
</feature>
<feature type="transmembrane region" description="Helical" evidence="2">
    <location>
        <begin position="884"/>
        <end position="902"/>
    </location>
</feature>
<dbReference type="InterPro" id="IPR014600">
    <property type="entry name" value="UCP035905_mem"/>
</dbReference>
<feature type="compositionally biased region" description="Polar residues" evidence="1">
    <location>
        <begin position="115"/>
        <end position="128"/>
    </location>
</feature>
<feature type="region of interest" description="Disordered" evidence="1">
    <location>
        <begin position="103"/>
        <end position="134"/>
    </location>
</feature>
<feature type="transmembrane region" description="Helical" evidence="2">
    <location>
        <begin position="816"/>
        <end position="833"/>
    </location>
</feature>
<keyword evidence="2" id="KW-0472">Membrane</keyword>
<feature type="transmembrane region" description="Helical" evidence="2">
    <location>
        <begin position="853"/>
        <end position="872"/>
    </location>
</feature>
<evidence type="ECO:0000256" key="2">
    <source>
        <dbReference type="SAM" id="Phobius"/>
    </source>
</evidence>
<dbReference type="PIRSF" id="PIRSF035905">
    <property type="entry name" value="UCP035905_mp"/>
    <property type="match status" value="1"/>
</dbReference>
<feature type="transmembrane region" description="Helical" evidence="2">
    <location>
        <begin position="277"/>
        <end position="294"/>
    </location>
</feature>
<evidence type="ECO:0000256" key="1">
    <source>
        <dbReference type="SAM" id="MobiDB-lite"/>
    </source>
</evidence>
<feature type="transmembrane region" description="Helical" evidence="2">
    <location>
        <begin position="433"/>
        <end position="451"/>
    </location>
</feature>
<feature type="transmembrane region" description="Helical" evidence="2">
    <location>
        <begin position="207"/>
        <end position="227"/>
    </location>
</feature>
<proteinExistence type="predicted"/>
<feature type="transmembrane region" description="Helical" evidence="2">
    <location>
        <begin position="908"/>
        <end position="925"/>
    </location>
</feature>
<dbReference type="PANTHER" id="PTHR38434:SF1">
    <property type="entry name" value="BLL2549 PROTEIN"/>
    <property type="match status" value="1"/>
</dbReference>
<sequence length="939" mass="103914">MDLFILIAVVFAVVAMITAVKASKRTYKLEQDLSDLRAELTALRASFVKAFGETKSAETKPLNDIPEHNTPLHEASDNEEHAISAKHNAQITEAIRVTSHSIEQTAETNSDHQSELSSNQVADAQSTVSHDDSAPLQPLAENAIQAENAPKEQHDKEPLSNTFDRGIRKLETSFRENWLVWMGALAMLIGGGYLIQVIGSRIEFSPLMRVAIAFSLSAVTIIAGEFFHRKEQKNSERAARSSSFTYVPAAITGTGITGIYCTVIFAFVFYQLLAPSTSLFILAIAAFASLALSLRQGPLMAVLGLVGGYTAPFWIGGSDPNYFLLAGYITSVTTAGTVLMQRVKRSWLAPSVSVPHTLWMLLLIESIPQQQVFSWVAIFLSITAYLLFAVPRLGWSLNLRYRHCQTPQTNHPVLMSLAMVVLLLWSVDKMTPLSGTSLISIYVFLATLLWLPALRRGVSLRIFYPSTLVISFATLLLSFGLLLLDLWLPKHQLLLCLGASIMLIAFRTLSQFANGDRSIFARVMLITLAPALTILTLGFVRGFIAPELEFWSIFTVLLAGLYVQLAVRIPELSQNISACIHGMVLSLSFVWLNDSMLTTAISAQVALMALQAQYQRFQPAYWAIKVAMGVLVVRLTLLPFVPDWQPTADSSWTWTIVSYLPSLVLLGYARFVLRRVNTDISNWFEGAFLHVFLIALFTQTNYWLTGQYGIITHLDFTSAIVYANQALVMALVYAYRSRFADKLSFIYRGYSILLLIAFAALVGQLNVIFSPLFVNTVSATALPVFNMMALGWLLPGSILLGQYFCRIPCHDIPPRAFAISGIALFGVWLIMSIRQFWQTSSMTIFNTTSMAEMFTYSITGLIVGAVLTWIGVTRAALQVQRIGLMVLGGVTLKVFLLDISFLEGFWRAISFLGLGAALIALGWLFQTLNKSVAEKPKQS</sequence>
<feature type="transmembrane region" description="Helical" evidence="2">
    <location>
        <begin position="372"/>
        <end position="390"/>
    </location>
</feature>
<feature type="region of interest" description="Disordered" evidence="1">
    <location>
        <begin position="59"/>
        <end position="80"/>
    </location>
</feature>
<feature type="transmembrane region" description="Helical" evidence="2">
    <location>
        <begin position="652"/>
        <end position="671"/>
    </location>
</feature>
<keyword evidence="2" id="KW-0812">Transmembrane</keyword>
<feature type="transmembrane region" description="Helical" evidence="2">
    <location>
        <begin position="550"/>
        <end position="567"/>
    </location>
</feature>
<feature type="transmembrane region" description="Helical" evidence="2">
    <location>
        <begin position="716"/>
        <end position="735"/>
    </location>
</feature>
<evidence type="ECO:0000313" key="4">
    <source>
        <dbReference type="Proteomes" id="UP001149400"/>
    </source>
</evidence>
<feature type="transmembrane region" description="Helical" evidence="2">
    <location>
        <begin position="781"/>
        <end position="804"/>
    </location>
</feature>